<feature type="domain" description="Carrier" evidence="3">
    <location>
        <begin position="1"/>
        <end position="64"/>
    </location>
</feature>
<gene>
    <name evidence="4" type="ORF">ACFQV2_07660</name>
</gene>
<dbReference type="PROSITE" id="PS00012">
    <property type="entry name" value="PHOSPHOPANTETHEINE"/>
    <property type="match status" value="1"/>
</dbReference>
<evidence type="ECO:0000256" key="2">
    <source>
        <dbReference type="ARBA" id="ARBA00022553"/>
    </source>
</evidence>
<dbReference type="InterPro" id="IPR006162">
    <property type="entry name" value="Ppantetheine_attach_site"/>
</dbReference>
<name>A0ABW2TIC2_9PSEU</name>
<reference evidence="5" key="1">
    <citation type="journal article" date="2019" name="Int. J. Syst. Evol. Microbiol.">
        <title>The Global Catalogue of Microorganisms (GCM) 10K type strain sequencing project: providing services to taxonomists for standard genome sequencing and annotation.</title>
        <authorList>
            <consortium name="The Broad Institute Genomics Platform"/>
            <consortium name="The Broad Institute Genome Sequencing Center for Infectious Disease"/>
            <person name="Wu L."/>
            <person name="Ma J."/>
        </authorList>
    </citation>
    <scope>NUCLEOTIDE SEQUENCE [LARGE SCALE GENOMIC DNA]</scope>
    <source>
        <strain evidence="5">JCM 17695</strain>
    </source>
</reference>
<dbReference type="PROSITE" id="PS50075">
    <property type="entry name" value="CARRIER"/>
    <property type="match status" value="1"/>
</dbReference>
<sequence length="69" mass="7494">MDRRADRAPGQDNDTFFELGGESISAVRLVSRIEEELDVWIDVGDIFEEDPTLATLIATVEAKADAAAA</sequence>
<comment type="caution">
    <text evidence="4">The sequence shown here is derived from an EMBL/GenBank/DDBJ whole genome shotgun (WGS) entry which is preliminary data.</text>
</comment>
<dbReference type="SUPFAM" id="SSF47336">
    <property type="entry name" value="ACP-like"/>
    <property type="match status" value="1"/>
</dbReference>
<protein>
    <submittedName>
        <fullName evidence="4">Phosphopantetheine-binding protein</fullName>
    </submittedName>
</protein>
<dbReference type="InterPro" id="IPR009081">
    <property type="entry name" value="PP-bd_ACP"/>
</dbReference>
<evidence type="ECO:0000259" key="3">
    <source>
        <dbReference type="PROSITE" id="PS50075"/>
    </source>
</evidence>
<evidence type="ECO:0000256" key="1">
    <source>
        <dbReference type="ARBA" id="ARBA00022450"/>
    </source>
</evidence>
<dbReference type="EMBL" id="JBHTEY010000004">
    <property type="protein sequence ID" value="MFC7613497.1"/>
    <property type="molecule type" value="Genomic_DNA"/>
</dbReference>
<organism evidence="4 5">
    <name type="scientific">Actinokineospora soli</name>
    <dbReference type="NCBI Taxonomy" id="1048753"/>
    <lineage>
        <taxon>Bacteria</taxon>
        <taxon>Bacillati</taxon>
        <taxon>Actinomycetota</taxon>
        <taxon>Actinomycetes</taxon>
        <taxon>Pseudonocardiales</taxon>
        <taxon>Pseudonocardiaceae</taxon>
        <taxon>Actinokineospora</taxon>
    </lineage>
</organism>
<dbReference type="Pfam" id="PF00550">
    <property type="entry name" value="PP-binding"/>
    <property type="match status" value="1"/>
</dbReference>
<dbReference type="Gene3D" id="1.10.1200.10">
    <property type="entry name" value="ACP-like"/>
    <property type="match status" value="1"/>
</dbReference>
<keyword evidence="2" id="KW-0597">Phosphoprotein</keyword>
<keyword evidence="5" id="KW-1185">Reference proteome</keyword>
<evidence type="ECO:0000313" key="5">
    <source>
        <dbReference type="Proteomes" id="UP001596512"/>
    </source>
</evidence>
<accession>A0ABW2TIC2</accession>
<proteinExistence type="predicted"/>
<dbReference type="InterPro" id="IPR036736">
    <property type="entry name" value="ACP-like_sf"/>
</dbReference>
<evidence type="ECO:0000313" key="4">
    <source>
        <dbReference type="EMBL" id="MFC7613497.1"/>
    </source>
</evidence>
<keyword evidence="1" id="KW-0596">Phosphopantetheine</keyword>
<dbReference type="Proteomes" id="UP001596512">
    <property type="component" value="Unassembled WGS sequence"/>
</dbReference>